<evidence type="ECO:0000313" key="2">
    <source>
        <dbReference type="EMBL" id="CCF51276.1"/>
    </source>
</evidence>
<dbReference type="AlphaFoldDB" id="I2FWI3"/>
<dbReference type="eggNOG" id="KOG4197">
    <property type="taxonomic scope" value="Eukaryota"/>
</dbReference>
<evidence type="ECO:0000256" key="1">
    <source>
        <dbReference type="ARBA" id="ARBA00022737"/>
    </source>
</evidence>
<keyword evidence="3" id="KW-1185">Reference proteome</keyword>
<dbReference type="Proteomes" id="UP000006174">
    <property type="component" value="Unassembled WGS sequence"/>
</dbReference>
<dbReference type="PANTHER" id="PTHR47447">
    <property type="entry name" value="OS03G0856100 PROTEIN"/>
    <property type="match status" value="1"/>
</dbReference>
<dbReference type="OMA" id="QKVYHAM"/>
<evidence type="ECO:0008006" key="4">
    <source>
        <dbReference type="Google" id="ProtNLM"/>
    </source>
</evidence>
<dbReference type="HOGENOM" id="CLU_284294_0_0_1"/>
<dbReference type="EMBL" id="CAGI01000162">
    <property type="protein sequence ID" value="CCF51276.1"/>
    <property type="molecule type" value="Genomic_DNA"/>
</dbReference>
<gene>
    <name evidence="2" type="ORF">UHOR_01189</name>
</gene>
<dbReference type="STRING" id="1128400.I2FWI3"/>
<comment type="caution">
    <text evidence="2">The sequence shown here is derived from an EMBL/GenBank/DDBJ whole genome shotgun (WGS) entry which is preliminary data.</text>
</comment>
<dbReference type="InterPro" id="IPR011990">
    <property type="entry name" value="TPR-like_helical_dom_sf"/>
</dbReference>
<proteinExistence type="predicted"/>
<dbReference type="OrthoDB" id="185373at2759"/>
<sequence length="1100" mass="123690">MLGGRQLATKAGRKALRNASNSPIVLQSTQLDALVPTFLCPAIELRLPRGTVLPSVGPSSSSCSSSRLYSSSRSYDTIRSAIVGNRSASSLSSSDRRSYYFQAAAVTRPEYASTNEHSMPQRGQSQLWQGARGEAHQQQGTSRIDPEELIRFAPASLSDWRRKFPSTQWRREMDFNRYSPPLRRSHLPEDAPALYEDEVKASAAWLPDSRWTLRLPDDYPVRHELFLVLDSLDDISQSASDPDCAGLLTETLRQARELIWSNPEHPLRRRGEREAALYLAGKIAETFIKLDAEDSLNRLMTFLEYVRTQIGVLPLSCFHALAARSGIARRYDAMLKICQVAQEHHSGKADAELLHLRLRALIAQSNDVDLTRHWDHFSDADVSVPRKTFDLLLRTHVRRQDIAQVNEVLEAMPQHGHEVDAKAWLTILRGFQSFRPTLATMLRRDAKIVHSPTLNVVNRLLVLLSKELDVDGAMMVMRIFRIPSIRMRNETTAGSSTEGTEMLIVNGPSPEPNVETYAIMTEMFGRLGRIYEARSFFRLALSLCSEEAHADAFVEKALQQASRWVMYAFLNAGHPVRAMAFAAEVFSLPYFNMDEGKAAPVIQFDLPQTLSNIKLTATTVHYRTLLECASAIGSAKTARRIIVYVLEQGHEIDKEVLCGLARLIFSTIDKDAIKSIRFIQRLLPQGENSPKSKRVQRLESLSDMLQHLGTPDKVILASQHSTDLSRRNWDNVGTKAKRSTKAKCSTTVQSNTATTGKIAISTKDGLRDWLIEDSRSSSLFRGFMPADDAGQDSRPAISHDLSRPLSSAAYAIRIRVYAVVRRDYESAQKVYHAMLAHNVKPTMMHIAPLIEGYTAVGKLNEAQQLKRNAKEITGFQPTLRIHTALIRAYIRAGDSTSARKEIQELTDNGYEIDDAIANIIEAGQMGRGNFPLVERPIDPKDCHSVTTRFHALMRMRRYLAAQELIQSALDSGMRPDKVLYDLVRRSVSYVEKEFAKALGQRKEATALRRANRACQPSRKGAAPQPAVTQTESEIRAHFYELTQAKRLATVNKARIRKEGQPKSEVGGNRMKKHRKKVISLVMEFADGKLHKLARQKRKER</sequence>
<evidence type="ECO:0000313" key="3">
    <source>
        <dbReference type="Proteomes" id="UP000006174"/>
    </source>
</evidence>
<name>I2FWI3_USTHO</name>
<dbReference type="Gene3D" id="1.25.40.10">
    <property type="entry name" value="Tetratricopeptide repeat domain"/>
    <property type="match status" value="2"/>
</dbReference>
<keyword evidence="1" id="KW-0677">Repeat</keyword>
<organism evidence="2 3">
    <name type="scientific">Ustilago hordei</name>
    <name type="common">Barley covered smut fungus</name>
    <dbReference type="NCBI Taxonomy" id="120017"/>
    <lineage>
        <taxon>Eukaryota</taxon>
        <taxon>Fungi</taxon>
        <taxon>Dikarya</taxon>
        <taxon>Basidiomycota</taxon>
        <taxon>Ustilaginomycotina</taxon>
        <taxon>Ustilaginomycetes</taxon>
        <taxon>Ustilaginales</taxon>
        <taxon>Ustilaginaceae</taxon>
        <taxon>Ustilago</taxon>
    </lineage>
</organism>
<protein>
    <recommendedName>
        <fullName evidence="4">Pentacotripeptide-repeat region of PRORP domain-containing protein</fullName>
    </recommendedName>
</protein>
<accession>I2FWI3</accession>
<dbReference type="PANTHER" id="PTHR47447:SF17">
    <property type="entry name" value="OS12G0638900 PROTEIN"/>
    <property type="match status" value="1"/>
</dbReference>
<reference evidence="2 3" key="1">
    <citation type="journal article" date="2012" name="Plant Cell">
        <title>Genome comparison of barley and maize smut fungi reveals targeted loss of RNA silencing components and species-specific presence of transposable elements.</title>
        <authorList>
            <person name="Laurie J.D."/>
            <person name="Ali S."/>
            <person name="Linning R."/>
            <person name="Mannhaupt G."/>
            <person name="Wong P."/>
            <person name="Gueldener U."/>
            <person name="Muensterkoetter M."/>
            <person name="Moore R."/>
            <person name="Kahmann R."/>
            <person name="Bakkeren G."/>
            <person name="Schirawski J."/>
        </authorList>
    </citation>
    <scope>NUCLEOTIDE SEQUENCE [LARGE SCALE GENOMIC DNA]</scope>
    <source>
        <strain evidence="3">Uh4875-4</strain>
    </source>
</reference>